<keyword evidence="1" id="KW-1133">Transmembrane helix</keyword>
<gene>
    <name evidence="2" type="ORF">F3F73_05165</name>
</gene>
<keyword evidence="1" id="KW-0472">Membrane</keyword>
<dbReference type="GeneID" id="93116634"/>
<feature type="transmembrane region" description="Helical" evidence="1">
    <location>
        <begin position="125"/>
        <end position="142"/>
    </location>
</feature>
<feature type="transmembrane region" description="Helical" evidence="1">
    <location>
        <begin position="49"/>
        <end position="67"/>
    </location>
</feature>
<evidence type="ECO:0000313" key="2">
    <source>
        <dbReference type="EMBL" id="KAA3767794.1"/>
    </source>
</evidence>
<name>A0A7J4XLH9_9BACE</name>
<sequence>MELDELKKSWNALDEHLKDKKLVKDEDISQLINHATKNINAISRLNKRLRIISLTIIALFILALLYDGVFPDIYYQIILIALIPALGWDIFSSRYLSNTKIDEQPLVTVISRFNRMHRWVIRERIIGIGFILFMAVFFFFYREVWQHGTGMIVFFFVIWAIGIIIPLSIYRKNLGRLREIKKNLGELKELKDNN</sequence>
<dbReference type="RefSeq" id="WP_005923776.1">
    <property type="nucleotide sequence ID" value="NZ_CABKSE010000001.1"/>
</dbReference>
<dbReference type="AlphaFoldDB" id="A0A7J4XLH9"/>
<comment type="caution">
    <text evidence="2">The sequence shown here is derived from an EMBL/GenBank/DDBJ whole genome shotgun (WGS) entry which is preliminary data.</text>
</comment>
<proteinExistence type="predicted"/>
<reference evidence="2 3" key="1">
    <citation type="journal article" date="2019" name="Nat. Med.">
        <title>A library of human gut bacterial isolates paired with longitudinal multiomics data enables mechanistic microbiome research.</title>
        <authorList>
            <person name="Poyet M."/>
            <person name="Groussin M."/>
            <person name="Gibbons S.M."/>
            <person name="Avila-Pacheco J."/>
            <person name="Jiang X."/>
            <person name="Kearney S.M."/>
            <person name="Perrotta A.R."/>
            <person name="Berdy B."/>
            <person name="Zhao S."/>
            <person name="Lieberman T.D."/>
            <person name="Swanson P.K."/>
            <person name="Smith M."/>
            <person name="Roesemann S."/>
            <person name="Alexander J.E."/>
            <person name="Rich S.A."/>
            <person name="Livny J."/>
            <person name="Vlamakis H."/>
            <person name="Clish C."/>
            <person name="Bullock K."/>
            <person name="Deik A."/>
            <person name="Scott J."/>
            <person name="Pierce K.A."/>
            <person name="Xavier R.J."/>
            <person name="Alm E.J."/>
        </authorList>
    </citation>
    <scope>NUCLEOTIDE SEQUENCE [LARGE SCALE GENOMIC DNA]</scope>
    <source>
        <strain evidence="2 3">BIOML-A10</strain>
    </source>
</reference>
<evidence type="ECO:0000313" key="3">
    <source>
        <dbReference type="Proteomes" id="UP000422221"/>
    </source>
</evidence>
<organism evidence="2 3">
    <name type="scientific">Bacteroides salyersiae</name>
    <dbReference type="NCBI Taxonomy" id="291644"/>
    <lineage>
        <taxon>Bacteria</taxon>
        <taxon>Pseudomonadati</taxon>
        <taxon>Bacteroidota</taxon>
        <taxon>Bacteroidia</taxon>
        <taxon>Bacteroidales</taxon>
        <taxon>Bacteroidaceae</taxon>
        <taxon>Bacteroides</taxon>
    </lineage>
</organism>
<accession>A0A7J4XLH9</accession>
<protein>
    <submittedName>
        <fullName evidence="2">Uncharacterized protein</fullName>
    </submittedName>
</protein>
<dbReference type="EMBL" id="VWMK01000004">
    <property type="protein sequence ID" value="KAA3767794.1"/>
    <property type="molecule type" value="Genomic_DNA"/>
</dbReference>
<dbReference type="Proteomes" id="UP000422221">
    <property type="component" value="Unassembled WGS sequence"/>
</dbReference>
<feature type="transmembrane region" description="Helical" evidence="1">
    <location>
        <begin position="148"/>
        <end position="170"/>
    </location>
</feature>
<feature type="transmembrane region" description="Helical" evidence="1">
    <location>
        <begin position="73"/>
        <end position="91"/>
    </location>
</feature>
<keyword evidence="1" id="KW-0812">Transmembrane</keyword>
<evidence type="ECO:0000256" key="1">
    <source>
        <dbReference type="SAM" id="Phobius"/>
    </source>
</evidence>